<sequence length="326" mass="33852">MFKLSFLRSCLAAALASAALLPAAHAQNDYPSKPIRIVVGYPAGGSVDIAARILADGLGPRLHAAIVVDNLGGAAGAIAAQKVAGSAPDGYTLLVGANNELAATGTVNPAQKYDPEKDFTPVGLAVTAPVLLVAGPKAGVKTLDEFVEAVRRKPGQYSYGSSGVGSILHFAGELIKQRAGIFMTHIPYRGTAPLLSDLAGGNIEFAMISPAAAAPFIRSGRITALGISSPQRSPAMPGVPALAEHPRLKGYEMIGWFALVGPRGLPPEVNARLAAALQATLQDPAIRKRLDEASMVPASGREDVAAMIRADVAQYRKLVDFAHIRD</sequence>
<dbReference type="KEGG" id="xyk:GT347_23260"/>
<name>A0A857J9H6_9BURK</name>
<evidence type="ECO:0000313" key="4">
    <source>
        <dbReference type="Proteomes" id="UP000464787"/>
    </source>
</evidence>
<dbReference type="PANTHER" id="PTHR42928">
    <property type="entry name" value="TRICARBOXYLATE-BINDING PROTEIN"/>
    <property type="match status" value="1"/>
</dbReference>
<dbReference type="AlphaFoldDB" id="A0A857J9H6"/>
<dbReference type="InterPro" id="IPR005064">
    <property type="entry name" value="BUG"/>
</dbReference>
<keyword evidence="2" id="KW-0732">Signal</keyword>
<evidence type="ECO:0000256" key="1">
    <source>
        <dbReference type="ARBA" id="ARBA00006987"/>
    </source>
</evidence>
<proteinExistence type="inferred from homology"/>
<dbReference type="Pfam" id="PF03401">
    <property type="entry name" value="TctC"/>
    <property type="match status" value="1"/>
</dbReference>
<dbReference type="CDD" id="cd07012">
    <property type="entry name" value="PBP2_Bug_TTT"/>
    <property type="match status" value="1"/>
</dbReference>
<dbReference type="PIRSF" id="PIRSF017082">
    <property type="entry name" value="YflP"/>
    <property type="match status" value="1"/>
</dbReference>
<dbReference type="Gene3D" id="3.40.190.10">
    <property type="entry name" value="Periplasmic binding protein-like II"/>
    <property type="match status" value="1"/>
</dbReference>
<dbReference type="RefSeq" id="WP_160554454.1">
    <property type="nucleotide sequence ID" value="NZ_CP047650.1"/>
</dbReference>
<dbReference type="SUPFAM" id="SSF53850">
    <property type="entry name" value="Periplasmic binding protein-like II"/>
    <property type="match status" value="1"/>
</dbReference>
<organism evidence="3 4">
    <name type="scientific">Xylophilus rhododendri</name>
    <dbReference type="NCBI Taxonomy" id="2697032"/>
    <lineage>
        <taxon>Bacteria</taxon>
        <taxon>Pseudomonadati</taxon>
        <taxon>Pseudomonadota</taxon>
        <taxon>Betaproteobacteria</taxon>
        <taxon>Burkholderiales</taxon>
        <taxon>Xylophilus</taxon>
    </lineage>
</organism>
<dbReference type="Proteomes" id="UP000464787">
    <property type="component" value="Chromosome"/>
</dbReference>
<feature type="signal peptide" evidence="2">
    <location>
        <begin position="1"/>
        <end position="26"/>
    </location>
</feature>
<accession>A0A857J9H6</accession>
<dbReference type="EMBL" id="CP047650">
    <property type="protein sequence ID" value="QHJ00645.1"/>
    <property type="molecule type" value="Genomic_DNA"/>
</dbReference>
<evidence type="ECO:0000256" key="2">
    <source>
        <dbReference type="SAM" id="SignalP"/>
    </source>
</evidence>
<dbReference type="PANTHER" id="PTHR42928:SF5">
    <property type="entry name" value="BLR1237 PROTEIN"/>
    <property type="match status" value="1"/>
</dbReference>
<gene>
    <name evidence="3" type="ORF">GT347_23260</name>
</gene>
<feature type="chain" id="PRO_5033011917" evidence="2">
    <location>
        <begin position="27"/>
        <end position="326"/>
    </location>
</feature>
<reference evidence="3 4" key="1">
    <citation type="submission" date="2020-01" db="EMBL/GenBank/DDBJ databases">
        <title>Genome sequencing of strain KACC 21265.</title>
        <authorList>
            <person name="Heo J."/>
            <person name="Kim S.-J."/>
            <person name="Kim J.-S."/>
            <person name="Hong S.-B."/>
            <person name="Kwon S.-W."/>
        </authorList>
    </citation>
    <scope>NUCLEOTIDE SEQUENCE [LARGE SCALE GENOMIC DNA]</scope>
    <source>
        <strain evidence="3 4">KACC 21265</strain>
    </source>
</reference>
<protein>
    <submittedName>
        <fullName evidence="3">Tripartite tricarboxylate transporter substrate binding protein</fullName>
    </submittedName>
</protein>
<dbReference type="Gene3D" id="3.40.190.150">
    <property type="entry name" value="Bordetella uptake gene, domain 1"/>
    <property type="match status" value="1"/>
</dbReference>
<comment type="similarity">
    <text evidence="1">Belongs to the UPF0065 (bug) family.</text>
</comment>
<keyword evidence="4" id="KW-1185">Reference proteome</keyword>
<evidence type="ECO:0000313" key="3">
    <source>
        <dbReference type="EMBL" id="QHJ00645.1"/>
    </source>
</evidence>
<dbReference type="InterPro" id="IPR042100">
    <property type="entry name" value="Bug_dom1"/>
</dbReference>